<dbReference type="EMBL" id="DACTCB010000021">
    <property type="protein sequence ID" value="HAT4309021.1"/>
    <property type="molecule type" value="Genomic_DNA"/>
</dbReference>
<dbReference type="SUPFAM" id="SSF53448">
    <property type="entry name" value="Nucleotide-diphospho-sugar transferases"/>
    <property type="match status" value="1"/>
</dbReference>
<dbReference type="AlphaFoldDB" id="A0A8H9R0F7"/>
<feature type="domain" description="Glycosyltransferase 2-like" evidence="1">
    <location>
        <begin position="3"/>
        <end position="110"/>
    </location>
</feature>
<gene>
    <name evidence="2" type="ORF">I9080_002865</name>
</gene>
<evidence type="ECO:0000259" key="1">
    <source>
        <dbReference type="Pfam" id="PF00535"/>
    </source>
</evidence>
<dbReference type="CDD" id="cd00761">
    <property type="entry name" value="Glyco_tranf_GTA_type"/>
    <property type="match status" value="1"/>
</dbReference>
<sequence>MKQLYESLIAQTDKRFTWLIVDDGSTDNTEKIVKEFKKGILDVKYIKQKNSGKHVAFNKAIKECKSELLICVDSDDYLLKDSVERIILNYVKIKDNNEIAGMAGICIDKNHNLLGGYFPKENLLSDTMEIRDKYNLPGEPEIYKTDILKNYSFEIFENEKFITEAVLFDKLTSKFKLMYINEILMVKEYLIGGLTDNQLKIRIDNIKGTKFYYKQRIKLSKYKKAKFKASINYCRFCLHDKNLRECFVSSNKILMIFSLPFAVSIFIKDKIY</sequence>
<dbReference type="Gene3D" id="3.90.550.10">
    <property type="entry name" value="Spore Coat Polysaccharide Biosynthesis Protein SpsA, Chain A"/>
    <property type="match status" value="1"/>
</dbReference>
<dbReference type="PANTHER" id="PTHR22916:SF3">
    <property type="entry name" value="UDP-GLCNAC:BETAGAL BETA-1,3-N-ACETYLGLUCOSAMINYLTRANSFERASE-LIKE PROTEIN 1"/>
    <property type="match status" value="1"/>
</dbReference>
<dbReference type="PANTHER" id="PTHR22916">
    <property type="entry name" value="GLYCOSYLTRANSFERASE"/>
    <property type="match status" value="1"/>
</dbReference>
<protein>
    <submittedName>
        <fullName evidence="2">Glycosyltransferase family 2 protein</fullName>
    </submittedName>
</protein>
<dbReference type="InterPro" id="IPR001173">
    <property type="entry name" value="Glyco_trans_2-like"/>
</dbReference>
<dbReference type="InterPro" id="IPR029044">
    <property type="entry name" value="Nucleotide-diphossugar_trans"/>
</dbReference>
<dbReference type="Pfam" id="PF00535">
    <property type="entry name" value="Glycos_transf_2"/>
    <property type="match status" value="1"/>
</dbReference>
<name>A0A8H9R0F7_CLOPF</name>
<accession>A0A8H9R0F7</accession>
<evidence type="ECO:0000313" key="2">
    <source>
        <dbReference type="EMBL" id="HAT4309021.1"/>
    </source>
</evidence>
<dbReference type="GO" id="GO:0016758">
    <property type="term" value="F:hexosyltransferase activity"/>
    <property type="evidence" value="ECO:0007669"/>
    <property type="project" value="UniProtKB-ARBA"/>
</dbReference>
<organism evidence="2">
    <name type="scientific">Clostridium perfringens</name>
    <dbReference type="NCBI Taxonomy" id="1502"/>
    <lineage>
        <taxon>Bacteria</taxon>
        <taxon>Bacillati</taxon>
        <taxon>Bacillota</taxon>
        <taxon>Clostridia</taxon>
        <taxon>Eubacteriales</taxon>
        <taxon>Clostridiaceae</taxon>
        <taxon>Clostridium</taxon>
    </lineage>
</organism>
<reference evidence="2" key="2">
    <citation type="submission" date="2020-07" db="EMBL/GenBank/DDBJ databases">
        <authorList>
            <consortium name="NCBI Pathogen Detection Project"/>
        </authorList>
    </citation>
    <scope>NUCLEOTIDE SEQUENCE</scope>
    <source>
        <strain evidence="2">C8</strain>
    </source>
</reference>
<dbReference type="Proteomes" id="UP000859547">
    <property type="component" value="Unassembled WGS sequence"/>
</dbReference>
<comment type="caution">
    <text evidence="2">The sequence shown here is derived from an EMBL/GenBank/DDBJ whole genome shotgun (WGS) entry which is preliminary data.</text>
</comment>
<keyword evidence="2" id="KW-0808">Transferase</keyword>
<reference evidence="2" key="1">
    <citation type="journal article" date="2018" name="Genome Biol.">
        <title>SKESA: strategic k-mer extension for scrupulous assemblies.</title>
        <authorList>
            <person name="Souvorov A."/>
            <person name="Agarwala R."/>
            <person name="Lipman D.J."/>
        </authorList>
    </citation>
    <scope>NUCLEOTIDE SEQUENCE</scope>
    <source>
        <strain evidence="2">C8</strain>
    </source>
</reference>
<feature type="non-terminal residue" evidence="2">
    <location>
        <position position="272"/>
    </location>
</feature>
<proteinExistence type="predicted"/>